<proteinExistence type="predicted"/>
<gene>
    <name evidence="2" type="ORF">QBC34DRAFT_493380</name>
</gene>
<evidence type="ECO:0000259" key="1">
    <source>
        <dbReference type="Pfam" id="PF06985"/>
    </source>
</evidence>
<accession>A0AAV9GQD8</accession>
<dbReference type="PANTHER" id="PTHR33112">
    <property type="entry name" value="DOMAIN PROTEIN, PUTATIVE-RELATED"/>
    <property type="match status" value="1"/>
</dbReference>
<dbReference type="PANTHER" id="PTHR33112:SF16">
    <property type="entry name" value="HETEROKARYON INCOMPATIBILITY DOMAIN-CONTAINING PROTEIN"/>
    <property type="match status" value="1"/>
</dbReference>
<dbReference type="Pfam" id="PF06985">
    <property type="entry name" value="HET"/>
    <property type="match status" value="1"/>
</dbReference>
<evidence type="ECO:0000313" key="3">
    <source>
        <dbReference type="Proteomes" id="UP001321760"/>
    </source>
</evidence>
<protein>
    <submittedName>
        <fullName evidence="2">Heterokaryon incompatibility protein-domain-containing protein</fullName>
    </submittedName>
</protein>
<dbReference type="AlphaFoldDB" id="A0AAV9GQD8"/>
<feature type="domain" description="Heterokaryon incompatibility" evidence="1">
    <location>
        <begin position="97"/>
        <end position="245"/>
    </location>
</feature>
<dbReference type="InterPro" id="IPR010730">
    <property type="entry name" value="HET"/>
</dbReference>
<organism evidence="2 3">
    <name type="scientific">Podospora aff. communis PSN243</name>
    <dbReference type="NCBI Taxonomy" id="3040156"/>
    <lineage>
        <taxon>Eukaryota</taxon>
        <taxon>Fungi</taxon>
        <taxon>Dikarya</taxon>
        <taxon>Ascomycota</taxon>
        <taxon>Pezizomycotina</taxon>
        <taxon>Sordariomycetes</taxon>
        <taxon>Sordariomycetidae</taxon>
        <taxon>Sordariales</taxon>
        <taxon>Podosporaceae</taxon>
        <taxon>Podospora</taxon>
    </lineage>
</organism>
<keyword evidence="3" id="KW-1185">Reference proteome</keyword>
<reference evidence="2" key="1">
    <citation type="journal article" date="2023" name="Mol. Phylogenet. Evol.">
        <title>Genome-scale phylogeny and comparative genomics of the fungal order Sordariales.</title>
        <authorList>
            <person name="Hensen N."/>
            <person name="Bonometti L."/>
            <person name="Westerberg I."/>
            <person name="Brannstrom I.O."/>
            <person name="Guillou S."/>
            <person name="Cros-Aarteil S."/>
            <person name="Calhoun S."/>
            <person name="Haridas S."/>
            <person name="Kuo A."/>
            <person name="Mondo S."/>
            <person name="Pangilinan J."/>
            <person name="Riley R."/>
            <person name="LaButti K."/>
            <person name="Andreopoulos B."/>
            <person name="Lipzen A."/>
            <person name="Chen C."/>
            <person name="Yan M."/>
            <person name="Daum C."/>
            <person name="Ng V."/>
            <person name="Clum A."/>
            <person name="Steindorff A."/>
            <person name="Ohm R.A."/>
            <person name="Martin F."/>
            <person name="Silar P."/>
            <person name="Natvig D.O."/>
            <person name="Lalanne C."/>
            <person name="Gautier V."/>
            <person name="Ament-Velasquez S.L."/>
            <person name="Kruys A."/>
            <person name="Hutchinson M.I."/>
            <person name="Powell A.J."/>
            <person name="Barry K."/>
            <person name="Miller A.N."/>
            <person name="Grigoriev I.V."/>
            <person name="Debuchy R."/>
            <person name="Gladieux P."/>
            <person name="Hiltunen Thoren M."/>
            <person name="Johannesson H."/>
        </authorList>
    </citation>
    <scope>NUCLEOTIDE SEQUENCE</scope>
    <source>
        <strain evidence="2">PSN243</strain>
    </source>
</reference>
<dbReference type="Proteomes" id="UP001321760">
    <property type="component" value="Unassembled WGS sequence"/>
</dbReference>
<evidence type="ECO:0000313" key="2">
    <source>
        <dbReference type="EMBL" id="KAK4450848.1"/>
    </source>
</evidence>
<name>A0AAV9GQD8_9PEZI</name>
<reference evidence="2" key="2">
    <citation type="submission" date="2023-05" db="EMBL/GenBank/DDBJ databases">
        <authorList>
            <consortium name="Lawrence Berkeley National Laboratory"/>
            <person name="Steindorff A."/>
            <person name="Hensen N."/>
            <person name="Bonometti L."/>
            <person name="Westerberg I."/>
            <person name="Brannstrom I.O."/>
            <person name="Guillou S."/>
            <person name="Cros-Aarteil S."/>
            <person name="Calhoun S."/>
            <person name="Haridas S."/>
            <person name="Kuo A."/>
            <person name="Mondo S."/>
            <person name="Pangilinan J."/>
            <person name="Riley R."/>
            <person name="Labutti K."/>
            <person name="Andreopoulos B."/>
            <person name="Lipzen A."/>
            <person name="Chen C."/>
            <person name="Yanf M."/>
            <person name="Daum C."/>
            <person name="Ng V."/>
            <person name="Clum A."/>
            <person name="Ohm R."/>
            <person name="Martin F."/>
            <person name="Silar P."/>
            <person name="Natvig D."/>
            <person name="Lalanne C."/>
            <person name="Gautier V."/>
            <person name="Ament-Velasquez S.L."/>
            <person name="Kruys A."/>
            <person name="Hutchinson M.I."/>
            <person name="Powell A.J."/>
            <person name="Barry K."/>
            <person name="Miller A.N."/>
            <person name="Grigoriev I.V."/>
            <person name="Debuchy R."/>
            <person name="Gladieux P."/>
            <person name="Thoren M.H."/>
            <person name="Johannesson H."/>
        </authorList>
    </citation>
    <scope>NUCLEOTIDE SEQUENCE</scope>
    <source>
        <strain evidence="2">PSN243</strain>
    </source>
</reference>
<sequence length="399" mass="45345">MPFCKDCLDMGSDPTLFSPDFSRTLKASFSDCEAAAAEGCQFCLLIKQSYDDPRRKEYLRSNIAHAAFLPARVLDLGTLSSSPIKLFCTGRAVKEPYVTLSHCWGKPSASRRVLKKDNLADMIQEIPYDRLTPVFRDAVTVTRHLGIRYLWIDALCIIQDSKEDWAEESVRMGDIYQNATLNVASACSPDSNTHFLRPRPAHDPEFNLPISAGGTIALRHRYQDSTVISSHLKQPLQSRAWCFQERVLSTRTVFFDELQFLWECRAGHQPEKSGRLTNLTRYSESYRGANRDMHPYVKPNFQPSPDLPLGDLKSSVPAEENGRLEKIFQHWYQLLFEYCIRSLTYYDDSLPALSAIAKYYKNVTGDTYLAGIWQKDMHRAQPRLALVELGVPPGGFGQL</sequence>
<comment type="caution">
    <text evidence="2">The sequence shown here is derived from an EMBL/GenBank/DDBJ whole genome shotgun (WGS) entry which is preliminary data.</text>
</comment>
<dbReference type="EMBL" id="MU865930">
    <property type="protein sequence ID" value="KAK4450848.1"/>
    <property type="molecule type" value="Genomic_DNA"/>
</dbReference>